<feature type="chain" id="PRO_5040750294" description="SGNH hydrolase-type esterase domain-containing protein" evidence="2">
    <location>
        <begin position="22"/>
        <end position="296"/>
    </location>
</feature>
<evidence type="ECO:0000256" key="1">
    <source>
        <dbReference type="SAM" id="MobiDB-lite"/>
    </source>
</evidence>
<accession>A0A9W8MD45</accession>
<dbReference type="Proteomes" id="UP001140091">
    <property type="component" value="Unassembled WGS sequence"/>
</dbReference>
<feature type="compositionally biased region" description="Low complexity" evidence="1">
    <location>
        <begin position="70"/>
        <end position="85"/>
    </location>
</feature>
<gene>
    <name evidence="4" type="ORF">H1R20_g12334</name>
</gene>
<reference evidence="4" key="1">
    <citation type="submission" date="2022-06" db="EMBL/GenBank/DDBJ databases">
        <title>Genome Sequence of Candolleomyces eurysporus.</title>
        <authorList>
            <person name="Buettner E."/>
        </authorList>
    </citation>
    <scope>NUCLEOTIDE SEQUENCE</scope>
    <source>
        <strain evidence="4">VTCC 930004</strain>
    </source>
</reference>
<comment type="caution">
    <text evidence="4">The sequence shown here is derived from an EMBL/GenBank/DDBJ whole genome shotgun (WGS) entry which is preliminary data.</text>
</comment>
<evidence type="ECO:0000256" key="2">
    <source>
        <dbReference type="SAM" id="SignalP"/>
    </source>
</evidence>
<dbReference type="InterPro" id="IPR051532">
    <property type="entry name" value="Ester_Hydrolysis_Enzymes"/>
</dbReference>
<feature type="domain" description="SGNH hydrolase-type esterase" evidence="3">
    <location>
        <begin position="105"/>
        <end position="275"/>
    </location>
</feature>
<dbReference type="EMBL" id="JANBPK010001206">
    <property type="protein sequence ID" value="KAJ2924758.1"/>
    <property type="molecule type" value="Genomic_DNA"/>
</dbReference>
<sequence>MLNMLSLCLLVLGLTVQSSLAVVPLYGQCGGISFDRDQDILGTKILYANIVPTKNILTCTGYSQCQPGGATTTSAPTSTTPNPSTSVPPAPTQTIPSGPIIVLPLGDSITFGMGSNDGNSYRKELKDLLTKDGLTIDYIGTVKNGNIQDNDNEGHSGATIAQISGYADTPLRQKPQVVTLMAGTNDMIGQDVANAPTRFMQLVDKIFTASPDATVFVASLIPLSFSQSNVDQYNSRIQSLVQQRISSGQKLVWVSMASVTNSDLADGVHPNAGGYVKMGQAWYNAWVGARQRGWVP</sequence>
<dbReference type="CDD" id="cd01833">
    <property type="entry name" value="XynB_like"/>
    <property type="match status" value="1"/>
</dbReference>
<keyword evidence="2" id="KW-0732">Signal</keyword>
<dbReference type="PANTHER" id="PTHR30383">
    <property type="entry name" value="THIOESTERASE 1/PROTEASE 1/LYSOPHOSPHOLIPASE L1"/>
    <property type="match status" value="1"/>
</dbReference>
<dbReference type="Gene3D" id="3.40.50.1110">
    <property type="entry name" value="SGNH hydrolase"/>
    <property type="match status" value="1"/>
</dbReference>
<protein>
    <recommendedName>
        <fullName evidence="3">SGNH hydrolase-type esterase domain-containing protein</fullName>
    </recommendedName>
</protein>
<proteinExistence type="predicted"/>
<keyword evidence="5" id="KW-1185">Reference proteome</keyword>
<name>A0A9W8MD45_9AGAR</name>
<dbReference type="OrthoDB" id="2119228at2759"/>
<organism evidence="4 5">
    <name type="scientific">Candolleomyces eurysporus</name>
    <dbReference type="NCBI Taxonomy" id="2828524"/>
    <lineage>
        <taxon>Eukaryota</taxon>
        <taxon>Fungi</taxon>
        <taxon>Dikarya</taxon>
        <taxon>Basidiomycota</taxon>
        <taxon>Agaricomycotina</taxon>
        <taxon>Agaricomycetes</taxon>
        <taxon>Agaricomycetidae</taxon>
        <taxon>Agaricales</taxon>
        <taxon>Agaricineae</taxon>
        <taxon>Psathyrellaceae</taxon>
        <taxon>Candolleomyces</taxon>
    </lineage>
</organism>
<feature type="region of interest" description="Disordered" evidence="1">
    <location>
        <begin position="68"/>
        <end position="95"/>
    </location>
</feature>
<dbReference type="InterPro" id="IPR013830">
    <property type="entry name" value="SGNH_hydro"/>
</dbReference>
<dbReference type="InterPro" id="IPR036514">
    <property type="entry name" value="SGNH_hydro_sf"/>
</dbReference>
<dbReference type="GO" id="GO:0004622">
    <property type="term" value="F:phosphatidylcholine lysophospholipase activity"/>
    <property type="evidence" value="ECO:0007669"/>
    <property type="project" value="TreeGrafter"/>
</dbReference>
<evidence type="ECO:0000313" key="4">
    <source>
        <dbReference type="EMBL" id="KAJ2924758.1"/>
    </source>
</evidence>
<dbReference type="AlphaFoldDB" id="A0A9W8MD45"/>
<feature type="non-terminal residue" evidence="4">
    <location>
        <position position="1"/>
    </location>
</feature>
<dbReference type="PANTHER" id="PTHR30383:SF5">
    <property type="entry name" value="SGNH HYDROLASE-TYPE ESTERASE DOMAIN-CONTAINING PROTEIN"/>
    <property type="match status" value="1"/>
</dbReference>
<evidence type="ECO:0000259" key="3">
    <source>
        <dbReference type="Pfam" id="PF13472"/>
    </source>
</evidence>
<dbReference type="Pfam" id="PF13472">
    <property type="entry name" value="Lipase_GDSL_2"/>
    <property type="match status" value="1"/>
</dbReference>
<feature type="signal peptide" evidence="2">
    <location>
        <begin position="1"/>
        <end position="21"/>
    </location>
</feature>
<evidence type="ECO:0000313" key="5">
    <source>
        <dbReference type="Proteomes" id="UP001140091"/>
    </source>
</evidence>
<dbReference type="SUPFAM" id="SSF52266">
    <property type="entry name" value="SGNH hydrolase"/>
    <property type="match status" value="1"/>
</dbReference>